<dbReference type="STRING" id="1434072.SAMN05216210_1877"/>
<evidence type="ECO:0000256" key="2">
    <source>
        <dbReference type="SAM" id="SignalP"/>
    </source>
</evidence>
<proteinExistence type="predicted"/>
<reference evidence="5" key="1">
    <citation type="submission" date="2016-10" db="EMBL/GenBank/DDBJ databases">
        <authorList>
            <person name="Varghese N."/>
            <person name="Submissions S."/>
        </authorList>
    </citation>
    <scope>NUCLEOTIDE SEQUENCE [LARGE SCALE GENOMIC DNA]</scope>
    <source>
        <strain evidence="5">CECT 8338</strain>
    </source>
</reference>
<dbReference type="Proteomes" id="UP000243924">
    <property type="component" value="Chromosome I"/>
</dbReference>
<keyword evidence="2" id="KW-0732">Signal</keyword>
<evidence type="ECO:0000313" key="5">
    <source>
        <dbReference type="Proteomes" id="UP000243924"/>
    </source>
</evidence>
<feature type="compositionally biased region" description="Basic and acidic residues" evidence="1">
    <location>
        <begin position="159"/>
        <end position="177"/>
    </location>
</feature>
<evidence type="ECO:0000259" key="3">
    <source>
        <dbReference type="Pfam" id="PF09832"/>
    </source>
</evidence>
<accession>A0A1H2FXF1</accession>
<feature type="chain" id="PRO_5009274378" description="DUF2059 domain-containing protein" evidence="2">
    <location>
        <begin position="23"/>
        <end position="177"/>
    </location>
</feature>
<feature type="domain" description="DUF2059" evidence="3">
    <location>
        <begin position="91"/>
        <end position="143"/>
    </location>
</feature>
<protein>
    <recommendedName>
        <fullName evidence="3">DUF2059 domain-containing protein</fullName>
    </recommendedName>
</protein>
<dbReference type="OrthoDB" id="490569at2"/>
<feature type="signal peptide" evidence="2">
    <location>
        <begin position="1"/>
        <end position="22"/>
    </location>
</feature>
<feature type="region of interest" description="Disordered" evidence="1">
    <location>
        <begin position="157"/>
        <end position="177"/>
    </location>
</feature>
<dbReference type="AlphaFoldDB" id="A0A1H2FXF1"/>
<evidence type="ECO:0000256" key="1">
    <source>
        <dbReference type="SAM" id="MobiDB-lite"/>
    </source>
</evidence>
<dbReference type="InterPro" id="IPR018637">
    <property type="entry name" value="DUF2059"/>
</dbReference>
<dbReference type="Pfam" id="PF09832">
    <property type="entry name" value="DUF2059"/>
    <property type="match status" value="1"/>
</dbReference>
<dbReference type="RefSeq" id="WP_092386272.1">
    <property type="nucleotide sequence ID" value="NZ_LT629787.1"/>
</dbReference>
<organism evidence="4 5">
    <name type="scientific">Halopseudomonas salegens</name>
    <dbReference type="NCBI Taxonomy" id="1434072"/>
    <lineage>
        <taxon>Bacteria</taxon>
        <taxon>Pseudomonadati</taxon>
        <taxon>Pseudomonadota</taxon>
        <taxon>Gammaproteobacteria</taxon>
        <taxon>Pseudomonadales</taxon>
        <taxon>Pseudomonadaceae</taxon>
        <taxon>Halopseudomonas</taxon>
    </lineage>
</organism>
<name>A0A1H2FXF1_9GAMM</name>
<sequence length="177" mass="20082">MARLFSVSLLLAGLWLSSSAFADAGHRASAERFLKLAKAESMAAPLYQQVSQLLTRHFTEAGGSFQYESILREHQELARARLDQQLAWEVIKDDLIDIYLPVFTAEEFEQLADFYQSEVGQKLMENLPRLSSESMALAQQRWDERLAEEVQQVLDEMDSALKERQPGPRETSEADGT</sequence>
<dbReference type="EMBL" id="LT629787">
    <property type="protein sequence ID" value="SDU12054.1"/>
    <property type="molecule type" value="Genomic_DNA"/>
</dbReference>
<keyword evidence="5" id="KW-1185">Reference proteome</keyword>
<evidence type="ECO:0000313" key="4">
    <source>
        <dbReference type="EMBL" id="SDU12054.1"/>
    </source>
</evidence>
<gene>
    <name evidence="4" type="ORF">SAMN05216210_1877</name>
</gene>